<dbReference type="PANTHER" id="PTHR11689:SF136">
    <property type="entry name" value="H(+)_CL(-) EXCHANGE TRANSPORTER 7"/>
    <property type="match status" value="1"/>
</dbReference>
<dbReference type="InterPro" id="IPR014743">
    <property type="entry name" value="Cl-channel_core"/>
</dbReference>
<reference evidence="8" key="1">
    <citation type="submission" date="2021-05" db="EMBL/GenBank/DDBJ databases">
        <authorList>
            <person name="Alioto T."/>
            <person name="Alioto T."/>
            <person name="Gomez Garrido J."/>
        </authorList>
    </citation>
    <scope>NUCLEOTIDE SEQUENCE</scope>
</reference>
<proteinExistence type="predicted"/>
<dbReference type="GO" id="GO:0016020">
    <property type="term" value="C:membrane"/>
    <property type="evidence" value="ECO:0007669"/>
    <property type="project" value="UniProtKB-SubCell"/>
</dbReference>
<evidence type="ECO:0000256" key="6">
    <source>
        <dbReference type="ARBA" id="ARBA00023136"/>
    </source>
</evidence>
<comment type="subcellular location">
    <subcellularLocation>
        <location evidence="1">Membrane</location>
        <topology evidence="1">Multi-pass membrane protein</topology>
    </subcellularLocation>
</comment>
<evidence type="ECO:0000256" key="1">
    <source>
        <dbReference type="ARBA" id="ARBA00004141"/>
    </source>
</evidence>
<evidence type="ECO:0000256" key="3">
    <source>
        <dbReference type="ARBA" id="ARBA00022737"/>
    </source>
</evidence>
<feature type="transmembrane region" description="Helical" evidence="7">
    <location>
        <begin position="394"/>
        <end position="415"/>
    </location>
</feature>
<feature type="transmembrane region" description="Helical" evidence="7">
    <location>
        <begin position="188"/>
        <end position="208"/>
    </location>
</feature>
<name>A0A8D9B0V2_9HEMI</name>
<dbReference type="Gene3D" id="1.10.3080.10">
    <property type="entry name" value="Clc chloride channel"/>
    <property type="match status" value="1"/>
</dbReference>
<feature type="transmembrane region" description="Helical" evidence="7">
    <location>
        <begin position="359"/>
        <end position="382"/>
    </location>
</feature>
<organism evidence="8">
    <name type="scientific">Cacopsylla melanoneura</name>
    <dbReference type="NCBI Taxonomy" id="428564"/>
    <lineage>
        <taxon>Eukaryota</taxon>
        <taxon>Metazoa</taxon>
        <taxon>Ecdysozoa</taxon>
        <taxon>Arthropoda</taxon>
        <taxon>Hexapoda</taxon>
        <taxon>Insecta</taxon>
        <taxon>Pterygota</taxon>
        <taxon>Neoptera</taxon>
        <taxon>Paraneoptera</taxon>
        <taxon>Hemiptera</taxon>
        <taxon>Sternorrhyncha</taxon>
        <taxon>Psylloidea</taxon>
        <taxon>Psyllidae</taxon>
        <taxon>Psyllinae</taxon>
        <taxon>Cacopsylla</taxon>
    </lineage>
</organism>
<feature type="transmembrane region" description="Helical" evidence="7">
    <location>
        <begin position="228"/>
        <end position="250"/>
    </location>
</feature>
<dbReference type="PRINTS" id="PR00762">
    <property type="entry name" value="CLCHANNEL"/>
</dbReference>
<protein>
    <submittedName>
        <fullName evidence="8">Chloride channel protein B</fullName>
    </submittedName>
</protein>
<keyword evidence="6 7" id="KW-0472">Membrane</keyword>
<dbReference type="SUPFAM" id="SSF81340">
    <property type="entry name" value="Clc chloride channel"/>
    <property type="match status" value="1"/>
</dbReference>
<feature type="transmembrane region" description="Helical" evidence="7">
    <location>
        <begin position="104"/>
        <end position="124"/>
    </location>
</feature>
<accession>A0A8D9B0V2</accession>
<feature type="transmembrane region" description="Helical" evidence="7">
    <location>
        <begin position="296"/>
        <end position="313"/>
    </location>
</feature>
<keyword evidence="3" id="KW-0677">Repeat</keyword>
<keyword evidence="5" id="KW-0129">CBS domain</keyword>
<dbReference type="PANTHER" id="PTHR11689">
    <property type="entry name" value="CHLORIDE CHANNEL PROTEIN CLC FAMILY MEMBER"/>
    <property type="match status" value="1"/>
</dbReference>
<evidence type="ECO:0000313" key="8">
    <source>
        <dbReference type="EMBL" id="CAG6776105.1"/>
    </source>
</evidence>
<dbReference type="EMBL" id="HBUF01600932">
    <property type="protein sequence ID" value="CAG6776105.1"/>
    <property type="molecule type" value="Transcribed_RNA"/>
</dbReference>
<sequence>MAIASASCLVLSMESIGGNVSGVMAYLNGSRIKKFFTVRLVLVKMLSTTLLMCTSSPGGKEGPMIHMGAAIGNLIPTYAARIYFSPALNHLCSVYERRDMSVCGIAAGIAAGFGAPFGAVFLALEETTTYYSADLYHRMIVCSFLCKICCNLLSVLSDSHHGGTGIYKLMPHLNVNLDRVSEVEWVELGVVVLYGVIGAFLGVIFILLSKKHQSLRKKFALGDKKLYLFSEALANAFIVSTFVVIMLWTFSNQCFPSHNKSVPRLACPKNQVPIPAVFMITFEQGYKSVMEALPKLFPIKMLLIYFIFFYFFCILSTSHAYSSGFFTIHFLVGALWGRLLGEGISWYWGPQKWMDPRKFALIGAGSQISAIVRSQVCIVCLLLESGDVFESCGLQIFVATIIAKFVANFFVPSIYHVQLDLMGVPFLEYETPRGKVERM</sequence>
<dbReference type="InterPro" id="IPR001807">
    <property type="entry name" value="ClC"/>
</dbReference>
<dbReference type="Pfam" id="PF00654">
    <property type="entry name" value="Voltage_CLC"/>
    <property type="match status" value="1"/>
</dbReference>
<feature type="transmembrane region" description="Helical" evidence="7">
    <location>
        <begin position="320"/>
        <end position="339"/>
    </location>
</feature>
<dbReference type="AlphaFoldDB" id="A0A8D9B0V2"/>
<dbReference type="GO" id="GO:0015108">
    <property type="term" value="F:chloride transmembrane transporter activity"/>
    <property type="evidence" value="ECO:0007669"/>
    <property type="project" value="InterPro"/>
</dbReference>
<evidence type="ECO:0000256" key="5">
    <source>
        <dbReference type="ARBA" id="ARBA00023122"/>
    </source>
</evidence>
<evidence type="ECO:0000256" key="4">
    <source>
        <dbReference type="ARBA" id="ARBA00022989"/>
    </source>
</evidence>
<evidence type="ECO:0000256" key="7">
    <source>
        <dbReference type="SAM" id="Phobius"/>
    </source>
</evidence>
<evidence type="ECO:0000256" key="2">
    <source>
        <dbReference type="ARBA" id="ARBA00022692"/>
    </source>
</evidence>
<keyword evidence="2 7" id="KW-0812">Transmembrane</keyword>
<keyword evidence="4 7" id="KW-1133">Transmembrane helix</keyword>
<dbReference type="InterPro" id="IPR051280">
    <property type="entry name" value="Cl-channel/antiporter"/>
</dbReference>